<dbReference type="AlphaFoldDB" id="A0AAD3RYX8"/>
<evidence type="ECO:0000313" key="5">
    <source>
        <dbReference type="Proteomes" id="UP001279734"/>
    </source>
</evidence>
<keyword evidence="3" id="KW-0732">Signal</keyword>
<evidence type="ECO:0000256" key="1">
    <source>
        <dbReference type="ARBA" id="ARBA00022737"/>
    </source>
</evidence>
<dbReference type="PANTHER" id="PTHR47926">
    <property type="entry name" value="PENTATRICOPEPTIDE REPEAT-CONTAINING PROTEIN"/>
    <property type="match status" value="1"/>
</dbReference>
<dbReference type="PANTHER" id="PTHR47926:SF347">
    <property type="entry name" value="PENTATRICOPEPTIDE REPEAT-CONTAINING PROTEIN"/>
    <property type="match status" value="1"/>
</dbReference>
<gene>
    <name evidence="4" type="ORF">Nepgr_003122</name>
</gene>
<dbReference type="InterPro" id="IPR011990">
    <property type="entry name" value="TPR-like_helical_dom_sf"/>
</dbReference>
<evidence type="ECO:0008006" key="6">
    <source>
        <dbReference type="Google" id="ProtNLM"/>
    </source>
</evidence>
<feature type="repeat" description="PPR" evidence="2">
    <location>
        <begin position="576"/>
        <end position="610"/>
    </location>
</feature>
<dbReference type="Proteomes" id="UP001279734">
    <property type="component" value="Unassembled WGS sequence"/>
</dbReference>
<evidence type="ECO:0000256" key="2">
    <source>
        <dbReference type="PROSITE-ProRule" id="PRU00708"/>
    </source>
</evidence>
<dbReference type="Gene3D" id="1.25.40.10">
    <property type="entry name" value="Tetratricopeptide repeat domain"/>
    <property type="match status" value="5"/>
</dbReference>
<feature type="repeat" description="PPR" evidence="2">
    <location>
        <begin position="475"/>
        <end position="509"/>
    </location>
</feature>
<sequence>MFRRPAVFFFFFVASVGMAELLSTLLRGRGDATSTSAGLQINKHLRAQSIVYSPIIEYEFKENGLLNGFSIDKLVKKHVDNGCFYEAIRVYLDMIVNNFANSEFSSFSTLVKAVGELGDGELGRQVHGHLLKFGVLDNIDVSNSLLSMLWKCGAIDDAVRSFEKMLERDPISWNTMITGFHQTMQYADSLEWFRRMLLESKMYPNRIACVSALSSCASIGCLIRGLEIHAHVLKSGLVSNQLVVNGLLDMYMKLGNVRYAELVFNGILKNIKYIVSWNVMILGFANNGYFLQASLLFFEMIMSGIEPDSSTMVATLVLCSLSLNLGFGRQIHAIIVRIGLEVDVRVQTALIDMYFNCGDTSSGLKLFRRSQNRNLVMWGTVISNCARNDYSREALDLYSDFRLEHGCVDSVILLAALRACSSLNLKSEGMEIHGLVMKLGLDFDMYIGGALVDMYMKAKDVESAQKVFLRVPVRDVISWNALISGYSQNECLNEVLKAFHDMQSQQIRPNAVTMSCILSVCSHASINFLCKEIHGFIIRQGFETNVLVSNSLIVAYAKCGNIKSSQTVFDKMNERDEVSWNSIILGLGIHGNTDEQFALLEKMKEAGMKPDHMTFTSILSACSHTRRLEEGWRYFRGMIEEHKLKPELEQYTCMVDLLGRSGYLDEACDLIMEMPLSPDDRIWGSLLGSCKIHGNKRLAELVSDHIFELNPGSTGYRVLLANLYDDLGKKYDDAKIRSDIKGMGLKKSPGCSWIEVNNQGIYSDSNLSLLLKETRDSVIF</sequence>
<evidence type="ECO:0000256" key="3">
    <source>
        <dbReference type="SAM" id="SignalP"/>
    </source>
</evidence>
<dbReference type="Pfam" id="PF13041">
    <property type="entry name" value="PPR_2"/>
    <property type="match status" value="2"/>
</dbReference>
<dbReference type="InterPro" id="IPR046960">
    <property type="entry name" value="PPR_At4g14850-like_plant"/>
</dbReference>
<dbReference type="FunFam" id="1.25.40.10:FF:000090">
    <property type="entry name" value="Pentatricopeptide repeat-containing protein, chloroplastic"/>
    <property type="match status" value="1"/>
</dbReference>
<dbReference type="InterPro" id="IPR002885">
    <property type="entry name" value="PPR_rpt"/>
</dbReference>
<organism evidence="4 5">
    <name type="scientific">Nepenthes gracilis</name>
    <name type="common">Slender pitcher plant</name>
    <dbReference type="NCBI Taxonomy" id="150966"/>
    <lineage>
        <taxon>Eukaryota</taxon>
        <taxon>Viridiplantae</taxon>
        <taxon>Streptophyta</taxon>
        <taxon>Embryophyta</taxon>
        <taxon>Tracheophyta</taxon>
        <taxon>Spermatophyta</taxon>
        <taxon>Magnoliopsida</taxon>
        <taxon>eudicotyledons</taxon>
        <taxon>Gunneridae</taxon>
        <taxon>Pentapetalae</taxon>
        <taxon>Caryophyllales</taxon>
        <taxon>Nepenthaceae</taxon>
        <taxon>Nepenthes</taxon>
    </lineage>
</organism>
<dbReference type="GO" id="GO:0003729">
    <property type="term" value="F:mRNA binding"/>
    <property type="evidence" value="ECO:0007669"/>
    <property type="project" value="UniProtKB-ARBA"/>
</dbReference>
<reference evidence="4" key="1">
    <citation type="submission" date="2023-05" db="EMBL/GenBank/DDBJ databases">
        <title>Nepenthes gracilis genome sequencing.</title>
        <authorList>
            <person name="Fukushima K."/>
        </authorList>
    </citation>
    <scope>NUCLEOTIDE SEQUENCE</scope>
    <source>
        <strain evidence="4">SING2019-196</strain>
    </source>
</reference>
<dbReference type="GO" id="GO:0009451">
    <property type="term" value="P:RNA modification"/>
    <property type="evidence" value="ECO:0007669"/>
    <property type="project" value="InterPro"/>
</dbReference>
<feature type="repeat" description="PPR" evidence="2">
    <location>
        <begin position="611"/>
        <end position="646"/>
    </location>
</feature>
<evidence type="ECO:0000313" key="4">
    <source>
        <dbReference type="EMBL" id="GMH01283.1"/>
    </source>
</evidence>
<comment type="caution">
    <text evidence="4">The sequence shown here is derived from an EMBL/GenBank/DDBJ whole genome shotgun (WGS) entry which is preliminary data.</text>
</comment>
<proteinExistence type="predicted"/>
<name>A0AAD3RYX8_NEPGR</name>
<dbReference type="PROSITE" id="PS51375">
    <property type="entry name" value="PPR"/>
    <property type="match status" value="5"/>
</dbReference>
<keyword evidence="5" id="KW-1185">Reference proteome</keyword>
<protein>
    <recommendedName>
        <fullName evidence="6">Pentatricopeptide repeat-containing protein</fullName>
    </recommendedName>
</protein>
<dbReference type="NCBIfam" id="TIGR00756">
    <property type="entry name" value="PPR"/>
    <property type="match status" value="4"/>
</dbReference>
<dbReference type="Pfam" id="PF01535">
    <property type="entry name" value="PPR"/>
    <property type="match status" value="6"/>
</dbReference>
<feature type="signal peptide" evidence="3">
    <location>
        <begin position="1"/>
        <end position="19"/>
    </location>
</feature>
<dbReference type="EMBL" id="BSYO01000002">
    <property type="protein sequence ID" value="GMH01283.1"/>
    <property type="molecule type" value="Genomic_DNA"/>
</dbReference>
<feature type="repeat" description="PPR" evidence="2">
    <location>
        <begin position="169"/>
        <end position="204"/>
    </location>
</feature>
<dbReference type="InterPro" id="IPR046848">
    <property type="entry name" value="E_motif"/>
</dbReference>
<feature type="chain" id="PRO_5042034193" description="Pentatricopeptide repeat-containing protein" evidence="3">
    <location>
        <begin position="20"/>
        <end position="780"/>
    </location>
</feature>
<dbReference type="FunFam" id="1.25.40.10:FF:000073">
    <property type="entry name" value="Pentatricopeptide repeat-containing protein chloroplastic"/>
    <property type="match status" value="1"/>
</dbReference>
<keyword evidence="1" id="KW-0677">Repeat</keyword>
<accession>A0AAD3RYX8</accession>
<dbReference type="Pfam" id="PF20431">
    <property type="entry name" value="E_motif"/>
    <property type="match status" value="1"/>
</dbReference>
<feature type="repeat" description="PPR" evidence="2">
    <location>
        <begin position="273"/>
        <end position="307"/>
    </location>
</feature>